<evidence type="ECO:0000259" key="1">
    <source>
        <dbReference type="Pfam" id="PF00117"/>
    </source>
</evidence>
<dbReference type="InterPro" id="IPR044992">
    <property type="entry name" value="ChyE-like"/>
</dbReference>
<dbReference type="GO" id="GO:0005829">
    <property type="term" value="C:cytosol"/>
    <property type="evidence" value="ECO:0007669"/>
    <property type="project" value="TreeGrafter"/>
</dbReference>
<name>A0A1G4B8G6_9PEZI</name>
<dbReference type="GO" id="GO:0016740">
    <property type="term" value="F:transferase activity"/>
    <property type="evidence" value="ECO:0007669"/>
    <property type="project" value="UniProtKB-KW"/>
</dbReference>
<dbReference type="STRING" id="1209926.A0A1G4B8G6"/>
<comment type="caution">
    <text evidence="2">The sequence shown here is derived from an EMBL/GenBank/DDBJ whole genome shotgun (WGS) entry which is preliminary data.</text>
</comment>
<dbReference type="PANTHER" id="PTHR42695">
    <property type="entry name" value="GLUTAMINE AMIDOTRANSFERASE YLR126C-RELATED"/>
    <property type="match status" value="1"/>
</dbReference>
<evidence type="ECO:0000313" key="2">
    <source>
        <dbReference type="EMBL" id="OHE97562.1"/>
    </source>
</evidence>
<dbReference type="GO" id="GO:0005634">
    <property type="term" value="C:nucleus"/>
    <property type="evidence" value="ECO:0007669"/>
    <property type="project" value="TreeGrafter"/>
</dbReference>
<dbReference type="EMBL" id="MJBS01000056">
    <property type="protein sequence ID" value="OHE97562.1"/>
    <property type="molecule type" value="Genomic_DNA"/>
</dbReference>
<keyword evidence="2" id="KW-0808">Transferase</keyword>
<organism evidence="2 3">
    <name type="scientific">Colletotrichum orchidophilum</name>
    <dbReference type="NCBI Taxonomy" id="1209926"/>
    <lineage>
        <taxon>Eukaryota</taxon>
        <taxon>Fungi</taxon>
        <taxon>Dikarya</taxon>
        <taxon>Ascomycota</taxon>
        <taxon>Pezizomycotina</taxon>
        <taxon>Sordariomycetes</taxon>
        <taxon>Hypocreomycetidae</taxon>
        <taxon>Glomerellales</taxon>
        <taxon>Glomerellaceae</taxon>
        <taxon>Colletotrichum</taxon>
    </lineage>
</organism>
<dbReference type="SUPFAM" id="SSF52317">
    <property type="entry name" value="Class I glutamine amidotransferase-like"/>
    <property type="match status" value="1"/>
</dbReference>
<dbReference type="PROSITE" id="PS51273">
    <property type="entry name" value="GATASE_TYPE_1"/>
    <property type="match status" value="1"/>
</dbReference>
<sequence length="258" mass="28494">MGSIPQPNPVRLAILVADEPLPSVVAKLGRFDNIFTTLLRNACESLHPPQALESQLTLTAYNLVAGHGVDAAYPDPADIDAVLITGSRHSAYADDEWILRLTAFTQRLLEEGRVRVIGVCFGHQIVARALGAQVAQSPRGWELSVTRLELTDEGQSLFGSESLSIYQTHRDAVMELPPGTVSLARTEKCPIQAFYIPQQLITVQGHPEFSPFMMGEMLQIRHQAGIIPEEPFKDAMARVSDKHDGISIARTFLRFLRE</sequence>
<evidence type="ECO:0000313" key="3">
    <source>
        <dbReference type="Proteomes" id="UP000176998"/>
    </source>
</evidence>
<dbReference type="InterPro" id="IPR029062">
    <property type="entry name" value="Class_I_gatase-like"/>
</dbReference>
<proteinExistence type="predicted"/>
<dbReference type="Proteomes" id="UP000176998">
    <property type="component" value="Unassembled WGS sequence"/>
</dbReference>
<dbReference type="Gene3D" id="3.40.50.880">
    <property type="match status" value="1"/>
</dbReference>
<dbReference type="GeneID" id="34560325"/>
<protein>
    <submittedName>
        <fullName evidence="2">Glutamine amidotransferase class-I</fullName>
    </submittedName>
</protein>
<feature type="domain" description="Glutamine amidotransferase" evidence="1">
    <location>
        <begin position="80"/>
        <end position="213"/>
    </location>
</feature>
<dbReference type="Pfam" id="PF00117">
    <property type="entry name" value="GATase"/>
    <property type="match status" value="1"/>
</dbReference>
<keyword evidence="2" id="KW-0315">Glutamine amidotransferase</keyword>
<gene>
    <name evidence="2" type="ORF">CORC01_07177</name>
</gene>
<dbReference type="InterPro" id="IPR017926">
    <property type="entry name" value="GATASE"/>
</dbReference>
<dbReference type="PANTHER" id="PTHR42695:SF5">
    <property type="entry name" value="GLUTAMINE AMIDOTRANSFERASE YLR126C-RELATED"/>
    <property type="match status" value="1"/>
</dbReference>
<dbReference type="CDD" id="cd01741">
    <property type="entry name" value="GATase1_1"/>
    <property type="match status" value="1"/>
</dbReference>
<accession>A0A1G4B8G6</accession>
<dbReference type="OrthoDB" id="92161at2759"/>
<dbReference type="AlphaFoldDB" id="A0A1G4B8G6"/>
<reference evidence="2 3" key="1">
    <citation type="submission" date="2016-09" db="EMBL/GenBank/DDBJ databases">
        <authorList>
            <person name="Capua I."/>
            <person name="De Benedictis P."/>
            <person name="Joannis T."/>
            <person name="Lombin L.H."/>
            <person name="Cattoli G."/>
        </authorList>
    </citation>
    <scope>NUCLEOTIDE SEQUENCE [LARGE SCALE GENOMIC DNA]</scope>
    <source>
        <strain evidence="2 3">IMI 309357</strain>
    </source>
</reference>
<keyword evidence="3" id="KW-1185">Reference proteome</keyword>
<dbReference type="RefSeq" id="XP_022474715.1">
    <property type="nucleotide sequence ID" value="XM_022618815.1"/>
</dbReference>